<dbReference type="Proteomes" id="UP000324222">
    <property type="component" value="Unassembled WGS sequence"/>
</dbReference>
<protein>
    <submittedName>
        <fullName evidence="2">Uncharacterized protein</fullName>
    </submittedName>
</protein>
<accession>A0A5B7FT82</accession>
<comment type="caution">
    <text evidence="2">The sequence shown here is derived from an EMBL/GenBank/DDBJ whole genome shotgun (WGS) entry which is preliminary data.</text>
</comment>
<feature type="compositionally biased region" description="Gly residues" evidence="1">
    <location>
        <begin position="85"/>
        <end position="98"/>
    </location>
</feature>
<organism evidence="2 3">
    <name type="scientific">Portunus trituberculatus</name>
    <name type="common">Swimming crab</name>
    <name type="synonym">Neptunus trituberculatus</name>
    <dbReference type="NCBI Taxonomy" id="210409"/>
    <lineage>
        <taxon>Eukaryota</taxon>
        <taxon>Metazoa</taxon>
        <taxon>Ecdysozoa</taxon>
        <taxon>Arthropoda</taxon>
        <taxon>Crustacea</taxon>
        <taxon>Multicrustacea</taxon>
        <taxon>Malacostraca</taxon>
        <taxon>Eumalacostraca</taxon>
        <taxon>Eucarida</taxon>
        <taxon>Decapoda</taxon>
        <taxon>Pleocyemata</taxon>
        <taxon>Brachyura</taxon>
        <taxon>Eubrachyura</taxon>
        <taxon>Portunoidea</taxon>
        <taxon>Portunidae</taxon>
        <taxon>Portuninae</taxon>
        <taxon>Portunus</taxon>
    </lineage>
</organism>
<keyword evidence="3" id="KW-1185">Reference proteome</keyword>
<sequence length="112" mass="12439">MFWLSRIFPLCYKRAALRGFRSMLGVQQVQRYRRGAREYRRGWETLLMHGAGQRSAREQLSVTIRVSPRAEVWPEDSGFQKGDTGPAGKGGGAGVGRGMRGEAGRLGDGRGR</sequence>
<dbReference type="AlphaFoldDB" id="A0A5B7FT82"/>
<evidence type="ECO:0000313" key="2">
    <source>
        <dbReference type="EMBL" id="MPC48499.1"/>
    </source>
</evidence>
<evidence type="ECO:0000313" key="3">
    <source>
        <dbReference type="Proteomes" id="UP000324222"/>
    </source>
</evidence>
<evidence type="ECO:0000256" key="1">
    <source>
        <dbReference type="SAM" id="MobiDB-lite"/>
    </source>
</evidence>
<reference evidence="2 3" key="1">
    <citation type="submission" date="2019-05" db="EMBL/GenBank/DDBJ databases">
        <title>Another draft genome of Portunus trituberculatus and its Hox gene families provides insights of decapod evolution.</title>
        <authorList>
            <person name="Jeong J.-H."/>
            <person name="Song I."/>
            <person name="Kim S."/>
            <person name="Choi T."/>
            <person name="Kim D."/>
            <person name="Ryu S."/>
            <person name="Kim W."/>
        </authorList>
    </citation>
    <scope>NUCLEOTIDE SEQUENCE [LARGE SCALE GENOMIC DNA]</scope>
    <source>
        <tissue evidence="2">Muscle</tissue>
    </source>
</reference>
<gene>
    <name evidence="2" type="ORF">E2C01_042272</name>
</gene>
<feature type="compositionally biased region" description="Basic and acidic residues" evidence="1">
    <location>
        <begin position="99"/>
        <end position="112"/>
    </location>
</feature>
<dbReference type="EMBL" id="VSRR010008315">
    <property type="protein sequence ID" value="MPC48499.1"/>
    <property type="molecule type" value="Genomic_DNA"/>
</dbReference>
<proteinExistence type="predicted"/>
<name>A0A5B7FT82_PORTR</name>
<feature type="region of interest" description="Disordered" evidence="1">
    <location>
        <begin position="73"/>
        <end position="112"/>
    </location>
</feature>